<feature type="region of interest" description="Disordered" evidence="3">
    <location>
        <begin position="255"/>
        <end position="275"/>
    </location>
</feature>
<feature type="domain" description="Ketoreductase" evidence="4">
    <location>
        <begin position="6"/>
        <end position="188"/>
    </location>
</feature>
<feature type="compositionally biased region" description="Pro residues" evidence="3">
    <location>
        <begin position="261"/>
        <end position="275"/>
    </location>
</feature>
<evidence type="ECO:0000313" key="6">
    <source>
        <dbReference type="Proteomes" id="UP001156903"/>
    </source>
</evidence>
<comment type="caution">
    <text evidence="5">The sequence shown here is derived from an EMBL/GenBank/DDBJ whole genome shotgun (WGS) entry which is preliminary data.</text>
</comment>
<proteinExistence type="inferred from homology"/>
<keyword evidence="6" id="KW-1185">Reference proteome</keyword>
<evidence type="ECO:0000259" key="4">
    <source>
        <dbReference type="SMART" id="SM00822"/>
    </source>
</evidence>
<dbReference type="PANTHER" id="PTHR44196:SF1">
    <property type="entry name" value="DEHYDROGENASE_REDUCTASE SDR FAMILY MEMBER 7B"/>
    <property type="match status" value="1"/>
</dbReference>
<keyword evidence="2" id="KW-0560">Oxidoreductase</keyword>
<dbReference type="InterPro" id="IPR020904">
    <property type="entry name" value="Sc_DH/Rdtase_CS"/>
</dbReference>
<organism evidence="5 6">
    <name type="scientific">Hydrogenophaga electricum</name>
    <dbReference type="NCBI Taxonomy" id="1230953"/>
    <lineage>
        <taxon>Bacteria</taxon>
        <taxon>Pseudomonadati</taxon>
        <taxon>Pseudomonadota</taxon>
        <taxon>Betaproteobacteria</taxon>
        <taxon>Burkholderiales</taxon>
        <taxon>Comamonadaceae</taxon>
        <taxon>Hydrogenophaga</taxon>
    </lineage>
</organism>
<evidence type="ECO:0000256" key="3">
    <source>
        <dbReference type="SAM" id="MobiDB-lite"/>
    </source>
</evidence>
<dbReference type="Pfam" id="PF00106">
    <property type="entry name" value="adh_short"/>
    <property type="match status" value="1"/>
</dbReference>
<dbReference type="Proteomes" id="UP001156903">
    <property type="component" value="Unassembled WGS sequence"/>
</dbReference>
<reference evidence="6" key="1">
    <citation type="journal article" date="2019" name="Int. J. Syst. Evol. Microbiol.">
        <title>The Global Catalogue of Microorganisms (GCM) 10K type strain sequencing project: providing services to taxonomists for standard genome sequencing and annotation.</title>
        <authorList>
            <consortium name="The Broad Institute Genomics Platform"/>
            <consortium name="The Broad Institute Genome Sequencing Center for Infectious Disease"/>
            <person name="Wu L."/>
            <person name="Ma J."/>
        </authorList>
    </citation>
    <scope>NUCLEOTIDE SEQUENCE [LARGE SCALE GENOMIC DNA]</scope>
    <source>
        <strain evidence="6">NBRC 109341</strain>
    </source>
</reference>
<protein>
    <submittedName>
        <fullName evidence="5">Short chain dehydrogenase</fullName>
    </submittedName>
</protein>
<dbReference type="PANTHER" id="PTHR44196">
    <property type="entry name" value="DEHYDROGENASE/REDUCTASE SDR FAMILY MEMBER 7B"/>
    <property type="match status" value="1"/>
</dbReference>
<evidence type="ECO:0000256" key="2">
    <source>
        <dbReference type="ARBA" id="ARBA00023002"/>
    </source>
</evidence>
<evidence type="ECO:0000256" key="1">
    <source>
        <dbReference type="ARBA" id="ARBA00006484"/>
    </source>
</evidence>
<comment type="similarity">
    <text evidence="1">Belongs to the short-chain dehydrogenases/reductases (SDR) family.</text>
</comment>
<dbReference type="NCBIfam" id="NF006565">
    <property type="entry name" value="PRK09072.1"/>
    <property type="match status" value="1"/>
</dbReference>
<dbReference type="InterPro" id="IPR002347">
    <property type="entry name" value="SDR_fam"/>
</dbReference>
<evidence type="ECO:0000313" key="5">
    <source>
        <dbReference type="EMBL" id="GLS16103.1"/>
    </source>
</evidence>
<dbReference type="PRINTS" id="PR00081">
    <property type="entry name" value="GDHRDH"/>
</dbReference>
<accession>A0ABQ6C8W1</accession>
<dbReference type="InterPro" id="IPR036291">
    <property type="entry name" value="NAD(P)-bd_dom_sf"/>
</dbReference>
<dbReference type="RefSeq" id="WP_284308895.1">
    <property type="nucleotide sequence ID" value="NZ_BSPB01000044.1"/>
</dbReference>
<gene>
    <name evidence="5" type="ORF">GCM10007935_35430</name>
</gene>
<dbReference type="InterPro" id="IPR057326">
    <property type="entry name" value="KR_dom"/>
</dbReference>
<dbReference type="SMART" id="SM00822">
    <property type="entry name" value="PKS_KR"/>
    <property type="match status" value="1"/>
</dbReference>
<name>A0ABQ6C8W1_9BURK</name>
<dbReference type="EMBL" id="BSPB01000044">
    <property type="protein sequence ID" value="GLS16103.1"/>
    <property type="molecule type" value="Genomic_DNA"/>
</dbReference>
<sequence length="275" mass="29416">MNPAHARVLLTGATGGIGQASARALLRAGAAVLLSGRSHERLDALSRRLVTEGFDATRIRWTAADLGHAQDTRALASEATRLCCNVVIHNAGLPAFGRLEQLSDDTLEAVLQTNLLAPMRLTRALLPHLQQLTDAQLIFVGSALGAIGLPGFSVYSAGKFGLRGFAQALRRELQDSTVQVQYLGPRSTDTGFNDPQVQAYNRATGTAQDPPTAVADALLALIRHPVGERFLGFPEKFAARLNGLAPEWLDGSFRRHRESLPPSPSAPTAPPPLLR</sequence>
<dbReference type="Gene3D" id="3.40.50.720">
    <property type="entry name" value="NAD(P)-binding Rossmann-like Domain"/>
    <property type="match status" value="1"/>
</dbReference>
<dbReference type="PROSITE" id="PS00061">
    <property type="entry name" value="ADH_SHORT"/>
    <property type="match status" value="1"/>
</dbReference>
<dbReference type="SUPFAM" id="SSF51735">
    <property type="entry name" value="NAD(P)-binding Rossmann-fold domains"/>
    <property type="match status" value="1"/>
</dbReference>